<keyword evidence="2" id="KW-0812">Transmembrane</keyword>
<reference evidence="3 4" key="1">
    <citation type="submission" date="2018-05" db="EMBL/GenBank/DDBJ databases">
        <title>Micromonospora from Atacama Desert.</title>
        <authorList>
            <person name="Carro L."/>
            <person name="Goodfellow M."/>
            <person name="Klenk H.-P."/>
        </authorList>
    </citation>
    <scope>NUCLEOTIDE SEQUENCE [LARGE SCALE GENOMIC DNA]</scope>
    <source>
        <strain evidence="3 4">LB39</strain>
    </source>
</reference>
<feature type="transmembrane region" description="Helical" evidence="2">
    <location>
        <begin position="137"/>
        <end position="160"/>
    </location>
</feature>
<protein>
    <recommendedName>
        <fullName evidence="5">DUF2637 domain-containing protein</fullName>
    </recommendedName>
</protein>
<proteinExistence type="predicted"/>
<feature type="transmembrane region" description="Helical" evidence="2">
    <location>
        <begin position="111"/>
        <end position="131"/>
    </location>
</feature>
<evidence type="ECO:0000313" key="3">
    <source>
        <dbReference type="EMBL" id="RQW99040.1"/>
    </source>
</evidence>
<dbReference type="EMBL" id="QGSZ01000279">
    <property type="protein sequence ID" value="RQW99040.1"/>
    <property type="molecule type" value="Genomic_DNA"/>
</dbReference>
<dbReference type="Proteomes" id="UP000282312">
    <property type="component" value="Unassembled WGS sequence"/>
</dbReference>
<gene>
    <name evidence="3" type="ORF">DLJ59_25875</name>
</gene>
<comment type="caution">
    <text evidence="3">The sequence shown here is derived from an EMBL/GenBank/DDBJ whole genome shotgun (WGS) entry which is preliminary data.</text>
</comment>
<feature type="region of interest" description="Disordered" evidence="1">
    <location>
        <begin position="51"/>
        <end position="81"/>
    </location>
</feature>
<feature type="transmembrane region" description="Helical" evidence="2">
    <location>
        <begin position="172"/>
        <end position="192"/>
    </location>
</feature>
<evidence type="ECO:0008006" key="5">
    <source>
        <dbReference type="Google" id="ProtNLM"/>
    </source>
</evidence>
<keyword evidence="2" id="KW-1133">Transmembrane helix</keyword>
<dbReference type="OrthoDB" id="3405909at2"/>
<accession>A0A3N9WDY1</accession>
<name>A0A3N9WDY1_9ACTN</name>
<sequence>MSVDLEAVAHLASRDRRLARQVLSAQQAQAAEEARIAAADAAMQRQLQAAERRQHLAAQTRATQRREAEERAADQRARREARARAARQRAARWRHRAASLVGYVRGHADDVYAATMYLLAVGGAVYGQITAAQARGWPMLAGIVVAVAIEGLALVMALTAQKMRLAGEAARTPRALTWLCAAIAAGINYLGHQHASRVGAGLLAVLSLAGIVVWEIRSGARHRVELRRRRLLPDPPAAFGWRRWLRYLPSTAAAWSVDVRDRVSPRAAYLLRRAAAERQARRTAARRNQIRRLARRTVRVASRRGDTGAVLASLTWLAEHGTS</sequence>
<dbReference type="RefSeq" id="WP_158630912.1">
    <property type="nucleotide sequence ID" value="NZ_QGSZ01000279.1"/>
</dbReference>
<organism evidence="3 4">
    <name type="scientific">Micromonospora inaquosa</name>
    <dbReference type="NCBI Taxonomy" id="2203716"/>
    <lineage>
        <taxon>Bacteria</taxon>
        <taxon>Bacillati</taxon>
        <taxon>Actinomycetota</taxon>
        <taxon>Actinomycetes</taxon>
        <taxon>Micromonosporales</taxon>
        <taxon>Micromonosporaceae</taxon>
        <taxon>Micromonospora</taxon>
    </lineage>
</organism>
<evidence type="ECO:0000256" key="1">
    <source>
        <dbReference type="SAM" id="MobiDB-lite"/>
    </source>
</evidence>
<dbReference type="InterPro" id="IPR021235">
    <property type="entry name" value="DUF2637"/>
</dbReference>
<feature type="compositionally biased region" description="Basic and acidic residues" evidence="1">
    <location>
        <begin position="64"/>
        <end position="81"/>
    </location>
</feature>
<keyword evidence="2" id="KW-0472">Membrane</keyword>
<evidence type="ECO:0000256" key="2">
    <source>
        <dbReference type="SAM" id="Phobius"/>
    </source>
</evidence>
<dbReference type="AlphaFoldDB" id="A0A3N9WDY1"/>
<feature type="non-terminal residue" evidence="3">
    <location>
        <position position="323"/>
    </location>
</feature>
<evidence type="ECO:0000313" key="4">
    <source>
        <dbReference type="Proteomes" id="UP000282312"/>
    </source>
</evidence>
<dbReference type="Pfam" id="PF10935">
    <property type="entry name" value="DUF2637"/>
    <property type="match status" value="1"/>
</dbReference>
<keyword evidence="4" id="KW-1185">Reference proteome</keyword>
<feature type="transmembrane region" description="Helical" evidence="2">
    <location>
        <begin position="198"/>
        <end position="220"/>
    </location>
</feature>